<feature type="domain" description="HTH lysR-type" evidence="5">
    <location>
        <begin position="31"/>
        <end position="81"/>
    </location>
</feature>
<evidence type="ECO:0000313" key="7">
    <source>
        <dbReference type="Proteomes" id="UP000478740"/>
    </source>
</evidence>
<dbReference type="SUPFAM" id="SSF46785">
    <property type="entry name" value="Winged helix' DNA-binding domain"/>
    <property type="match status" value="1"/>
</dbReference>
<proteinExistence type="inferred from homology"/>
<keyword evidence="2" id="KW-0805">Transcription regulation</keyword>
<dbReference type="InterPro" id="IPR000847">
    <property type="entry name" value="LysR_HTH_N"/>
</dbReference>
<gene>
    <name evidence="6" type="ORF">GL284_07145</name>
</gene>
<dbReference type="InterPro" id="IPR036388">
    <property type="entry name" value="WH-like_DNA-bd_sf"/>
</dbReference>
<keyword evidence="4" id="KW-0804">Transcription</keyword>
<keyword evidence="7" id="KW-1185">Reference proteome</keyword>
<dbReference type="GO" id="GO:0003700">
    <property type="term" value="F:DNA-binding transcription factor activity"/>
    <property type="evidence" value="ECO:0007669"/>
    <property type="project" value="InterPro"/>
</dbReference>
<dbReference type="PROSITE" id="PS50931">
    <property type="entry name" value="HTH_LYSR"/>
    <property type="match status" value="1"/>
</dbReference>
<dbReference type="Gene3D" id="3.40.190.290">
    <property type="match status" value="1"/>
</dbReference>
<dbReference type="Proteomes" id="UP000478740">
    <property type="component" value="Unassembled WGS sequence"/>
</dbReference>
<sequence length="313" mass="34507">MNSANSADILCGNAHIRGAAMQHQVWQNLPVFLQLARSGTLTGAAAELGLNHATISRRLDALEAQLGRQLFDRHPRGYAITLAGEALLKTASDMAATLSQGLQTLLPEQGLEGSLRINALEGIASVFLGPALGRFALLQPRLRIELTVLQQHVAMARTEGDLNIALAAPDSAGFASAPLFDYTLSLYASEAYLDRQPCGGDMPDPRQHRTIGYISDLVMTRELDYFQQFFPGHEPGLQSSSLAMQLDWTRAGQGLCILPDYIARQYGDLTRIDQPLGPIQRRYHVFGRKDDWDSLRLKRLRDFLKAEGRQVVT</sequence>
<dbReference type="Pfam" id="PF00126">
    <property type="entry name" value="HTH_1"/>
    <property type="match status" value="1"/>
</dbReference>
<dbReference type="GO" id="GO:0043565">
    <property type="term" value="F:sequence-specific DNA binding"/>
    <property type="evidence" value="ECO:0007669"/>
    <property type="project" value="TreeGrafter"/>
</dbReference>
<dbReference type="PANTHER" id="PTHR30537:SF3">
    <property type="entry name" value="TRANSCRIPTIONAL REGULATORY PROTEIN"/>
    <property type="match status" value="1"/>
</dbReference>
<evidence type="ECO:0000259" key="5">
    <source>
        <dbReference type="PROSITE" id="PS50931"/>
    </source>
</evidence>
<reference evidence="6 7" key="1">
    <citation type="submission" date="2019-11" db="EMBL/GenBank/DDBJ databases">
        <authorList>
            <person name="Dong K."/>
        </authorList>
    </citation>
    <scope>NUCLEOTIDE SEQUENCE [LARGE SCALE GENOMIC DNA]</scope>
    <source>
        <strain evidence="6 7">DK608</strain>
    </source>
</reference>
<dbReference type="InterPro" id="IPR005119">
    <property type="entry name" value="LysR_subst-bd"/>
</dbReference>
<evidence type="ECO:0000256" key="3">
    <source>
        <dbReference type="ARBA" id="ARBA00023125"/>
    </source>
</evidence>
<comment type="caution">
    <text evidence="6">The sequence shown here is derived from an EMBL/GenBank/DDBJ whole genome shotgun (WGS) entry which is preliminary data.</text>
</comment>
<protein>
    <submittedName>
        <fullName evidence="6">LysR family transcriptional regulator</fullName>
    </submittedName>
</protein>
<dbReference type="SUPFAM" id="SSF53850">
    <property type="entry name" value="Periplasmic binding protein-like II"/>
    <property type="match status" value="1"/>
</dbReference>
<evidence type="ECO:0000256" key="2">
    <source>
        <dbReference type="ARBA" id="ARBA00023015"/>
    </source>
</evidence>
<evidence type="ECO:0000256" key="4">
    <source>
        <dbReference type="ARBA" id="ARBA00023163"/>
    </source>
</evidence>
<dbReference type="EMBL" id="WMII01000005">
    <property type="protein sequence ID" value="MTH64039.1"/>
    <property type="molecule type" value="Genomic_DNA"/>
</dbReference>
<dbReference type="Pfam" id="PF03466">
    <property type="entry name" value="LysR_substrate"/>
    <property type="match status" value="1"/>
</dbReference>
<dbReference type="AlphaFoldDB" id="A0A6L6IVW8"/>
<dbReference type="GO" id="GO:0006351">
    <property type="term" value="P:DNA-templated transcription"/>
    <property type="evidence" value="ECO:0007669"/>
    <property type="project" value="TreeGrafter"/>
</dbReference>
<comment type="similarity">
    <text evidence="1">Belongs to the LysR transcriptional regulatory family.</text>
</comment>
<accession>A0A6L6IVW8</accession>
<name>A0A6L6IVW8_9RHOB</name>
<dbReference type="Gene3D" id="1.10.10.10">
    <property type="entry name" value="Winged helix-like DNA-binding domain superfamily/Winged helix DNA-binding domain"/>
    <property type="match status" value="1"/>
</dbReference>
<keyword evidence="3" id="KW-0238">DNA-binding</keyword>
<organism evidence="6 7">
    <name type="scientific">Paracoccus shanxieyensis</name>
    <dbReference type="NCBI Taxonomy" id="2675752"/>
    <lineage>
        <taxon>Bacteria</taxon>
        <taxon>Pseudomonadati</taxon>
        <taxon>Pseudomonadota</taxon>
        <taxon>Alphaproteobacteria</taxon>
        <taxon>Rhodobacterales</taxon>
        <taxon>Paracoccaceae</taxon>
        <taxon>Paracoccus</taxon>
    </lineage>
</organism>
<dbReference type="InterPro" id="IPR058163">
    <property type="entry name" value="LysR-type_TF_proteobact-type"/>
</dbReference>
<dbReference type="PANTHER" id="PTHR30537">
    <property type="entry name" value="HTH-TYPE TRANSCRIPTIONAL REGULATOR"/>
    <property type="match status" value="1"/>
</dbReference>
<evidence type="ECO:0000256" key="1">
    <source>
        <dbReference type="ARBA" id="ARBA00009437"/>
    </source>
</evidence>
<evidence type="ECO:0000313" key="6">
    <source>
        <dbReference type="EMBL" id="MTH64039.1"/>
    </source>
</evidence>
<dbReference type="InterPro" id="IPR036390">
    <property type="entry name" value="WH_DNA-bd_sf"/>
</dbReference>